<dbReference type="AlphaFoldDB" id="A0A8C9R8V3"/>
<dbReference type="GO" id="GO:0005525">
    <property type="term" value="F:GTP binding"/>
    <property type="evidence" value="ECO:0007669"/>
    <property type="project" value="UniProtKB-KW"/>
</dbReference>
<reference evidence="7" key="2">
    <citation type="submission" date="2025-08" db="UniProtKB">
        <authorList>
            <consortium name="Ensembl"/>
        </authorList>
    </citation>
    <scope>IDENTIFICATION</scope>
</reference>
<keyword evidence="5" id="KW-0472">Membrane</keyword>
<dbReference type="Proteomes" id="UP000694397">
    <property type="component" value="Chromosome 16"/>
</dbReference>
<organism evidence="7 8">
    <name type="scientific">Scleropages formosus</name>
    <name type="common">Asian bonytongue</name>
    <name type="synonym">Osteoglossum formosum</name>
    <dbReference type="NCBI Taxonomy" id="113540"/>
    <lineage>
        <taxon>Eukaryota</taxon>
        <taxon>Metazoa</taxon>
        <taxon>Chordata</taxon>
        <taxon>Craniata</taxon>
        <taxon>Vertebrata</taxon>
        <taxon>Euteleostomi</taxon>
        <taxon>Actinopterygii</taxon>
        <taxon>Neopterygii</taxon>
        <taxon>Teleostei</taxon>
        <taxon>Osteoglossocephala</taxon>
        <taxon>Osteoglossomorpha</taxon>
        <taxon>Osteoglossiformes</taxon>
        <taxon>Osteoglossidae</taxon>
        <taxon>Scleropages</taxon>
    </lineage>
</organism>
<keyword evidence="8" id="KW-1185">Reference proteome</keyword>
<dbReference type="Ensembl" id="ENSSFOT00015011744.2">
    <property type="protein sequence ID" value="ENSSFOP00015011594.2"/>
    <property type="gene ID" value="ENSSFOG00015007477.2"/>
</dbReference>
<dbReference type="InterPro" id="IPR006703">
    <property type="entry name" value="G_AIG1"/>
</dbReference>
<evidence type="ECO:0000313" key="8">
    <source>
        <dbReference type="Proteomes" id="UP000694397"/>
    </source>
</evidence>
<dbReference type="SUPFAM" id="SSF52540">
    <property type="entry name" value="P-loop containing nucleoside triphosphate hydrolases"/>
    <property type="match status" value="1"/>
</dbReference>
<dbReference type="PROSITE" id="PS51720">
    <property type="entry name" value="G_AIG1"/>
    <property type="match status" value="1"/>
</dbReference>
<keyword evidence="4" id="KW-0175">Coiled coil</keyword>
<evidence type="ECO:0000259" key="6">
    <source>
        <dbReference type="PROSITE" id="PS51720"/>
    </source>
</evidence>
<dbReference type="OrthoDB" id="5985928at2759"/>
<evidence type="ECO:0000313" key="7">
    <source>
        <dbReference type="Ensembl" id="ENSSFOP00015011594.2"/>
    </source>
</evidence>
<sequence length="328" mass="36069">MFLQYVAAICVSSCAYKQVIKHNSDDIALCSTGEEELRIVLLGKTGVGKSAAGNTILGRKEFKSALSSSSVTSECDKATGEVDGRKVAVVDTPGLFDTNFTKEEIIKEIARCVSLSSPGPHVFLVVLQLGRFTREEQDTVEIIQTIFGSQADQYTMVLFTHGDQLKGTKIEDFISGDEKISEFISKCRGGYHVFNNKNMGNRSQVTELLEKIEKMVALNGGGCYTTEMYKEAERAIEKEKERILKETQEAKRREKEELRKHLEEEAFAQARKELSERYEREVREKAVIRTASLIGAGVGLVGDVLGSAVGAAIAAAVAALVSRRCVIQ</sequence>
<proteinExistence type="inferred from homology"/>
<dbReference type="InterPro" id="IPR027417">
    <property type="entry name" value="P-loop_NTPase"/>
</dbReference>
<name>A0A8C9R8V3_SCLFO</name>
<comment type="similarity">
    <text evidence="1">Belongs to the TRAFAC class TrmE-Era-EngA-EngB-Septin-like GTPase superfamily. AIG1/Toc34/Toc159-like paraseptin GTPase family. IAN subfamily.</text>
</comment>
<evidence type="ECO:0000256" key="1">
    <source>
        <dbReference type="ARBA" id="ARBA00008535"/>
    </source>
</evidence>
<feature type="domain" description="AIG1-type G" evidence="6">
    <location>
        <begin position="34"/>
        <end position="233"/>
    </location>
</feature>
<dbReference type="Pfam" id="PF04548">
    <property type="entry name" value="AIG1"/>
    <property type="match status" value="1"/>
</dbReference>
<dbReference type="PANTHER" id="PTHR10903:SF186">
    <property type="entry name" value="GTPASE IMAP FAMILY MEMBER 4-LIKE-RELATED"/>
    <property type="match status" value="1"/>
</dbReference>
<evidence type="ECO:0000256" key="4">
    <source>
        <dbReference type="SAM" id="Coils"/>
    </source>
</evidence>
<keyword evidence="2" id="KW-0547">Nucleotide-binding</keyword>
<dbReference type="InterPro" id="IPR045058">
    <property type="entry name" value="GIMA/IAN/Toc"/>
</dbReference>
<evidence type="ECO:0000256" key="5">
    <source>
        <dbReference type="SAM" id="Phobius"/>
    </source>
</evidence>
<keyword evidence="3" id="KW-0342">GTP-binding</keyword>
<reference evidence="7" key="3">
    <citation type="submission" date="2025-09" db="UniProtKB">
        <authorList>
            <consortium name="Ensembl"/>
        </authorList>
    </citation>
    <scope>IDENTIFICATION</scope>
</reference>
<dbReference type="CDD" id="cd01852">
    <property type="entry name" value="AIG1"/>
    <property type="match status" value="1"/>
</dbReference>
<reference evidence="7 8" key="1">
    <citation type="submission" date="2019-04" db="EMBL/GenBank/DDBJ databases">
        <authorList>
            <consortium name="Wellcome Sanger Institute Data Sharing"/>
        </authorList>
    </citation>
    <scope>NUCLEOTIDE SEQUENCE [LARGE SCALE GENOMIC DNA]</scope>
</reference>
<dbReference type="Gene3D" id="3.40.50.300">
    <property type="entry name" value="P-loop containing nucleotide triphosphate hydrolases"/>
    <property type="match status" value="1"/>
</dbReference>
<feature type="transmembrane region" description="Helical" evidence="5">
    <location>
        <begin position="293"/>
        <end position="321"/>
    </location>
</feature>
<evidence type="ECO:0000256" key="3">
    <source>
        <dbReference type="ARBA" id="ARBA00023134"/>
    </source>
</evidence>
<keyword evidence="5" id="KW-1133">Transmembrane helix</keyword>
<evidence type="ECO:0000256" key="2">
    <source>
        <dbReference type="ARBA" id="ARBA00022741"/>
    </source>
</evidence>
<dbReference type="PANTHER" id="PTHR10903">
    <property type="entry name" value="GTPASE, IMAP FAMILY MEMBER-RELATED"/>
    <property type="match status" value="1"/>
</dbReference>
<accession>A0A8C9R8V3</accession>
<keyword evidence="5" id="KW-0812">Transmembrane</keyword>
<protein>
    <recommendedName>
        <fullName evidence="6">AIG1-type G domain-containing protein</fullName>
    </recommendedName>
</protein>
<dbReference type="GeneTree" id="ENSGT01120000271858"/>
<feature type="coiled-coil region" evidence="4">
    <location>
        <begin position="229"/>
        <end position="271"/>
    </location>
</feature>